<evidence type="ECO:0000313" key="4">
    <source>
        <dbReference type="Proteomes" id="UP000293902"/>
    </source>
</evidence>
<dbReference type="EMBL" id="QLNI01000019">
    <property type="protein sequence ID" value="RAM02075.1"/>
    <property type="molecule type" value="Genomic_DNA"/>
</dbReference>
<organism evidence="2 3">
    <name type="scientific">Desulfobacter hydrogenophilus</name>
    <dbReference type="NCBI Taxonomy" id="2291"/>
    <lineage>
        <taxon>Bacteria</taxon>
        <taxon>Pseudomonadati</taxon>
        <taxon>Thermodesulfobacteriota</taxon>
        <taxon>Desulfobacteria</taxon>
        <taxon>Desulfobacterales</taxon>
        <taxon>Desulfobacteraceae</taxon>
        <taxon>Desulfobacter</taxon>
    </lineage>
</organism>
<protein>
    <recommendedName>
        <fullName evidence="5">BON domain-containing protein</fullName>
    </recommendedName>
</protein>
<evidence type="ECO:0008006" key="5">
    <source>
        <dbReference type="Google" id="ProtNLM"/>
    </source>
</evidence>
<proteinExistence type="predicted"/>
<gene>
    <name evidence="2" type="ORF">DO021_10705</name>
    <name evidence="1" type="ORF">EYB58_04990</name>
</gene>
<keyword evidence="4" id="KW-1185">Reference proteome</keyword>
<evidence type="ECO:0000313" key="1">
    <source>
        <dbReference type="EMBL" id="QBH12324.1"/>
    </source>
</evidence>
<name>A0A328FGD4_9BACT</name>
<reference evidence="1 4" key="2">
    <citation type="submission" date="2019-02" db="EMBL/GenBank/DDBJ databases">
        <title>Complete genome sequence of Desulfobacter hydrogenophilus AcRS1.</title>
        <authorList>
            <person name="Marietou A."/>
            <person name="Lund M.B."/>
            <person name="Marshall I.P.G."/>
            <person name="Schreiber L."/>
            <person name="Jorgensen B."/>
        </authorList>
    </citation>
    <scope>NUCLEOTIDE SEQUENCE [LARGE SCALE GENOMIC DNA]</scope>
    <source>
        <strain evidence="1 4">AcRS1</strain>
    </source>
</reference>
<accession>A0A328FGD4</accession>
<evidence type="ECO:0000313" key="2">
    <source>
        <dbReference type="EMBL" id="RAM02075.1"/>
    </source>
</evidence>
<sequence length="74" mass="8350">MNKKLQDTINKFILAAKMIDGAEYAVFELSDEIGNCVILTGEILDDNTRDKINELGKKYGLLILARNLSIKYDN</sequence>
<dbReference type="Proteomes" id="UP000248798">
    <property type="component" value="Unassembled WGS sequence"/>
</dbReference>
<dbReference type="RefSeq" id="WP_111956489.1">
    <property type="nucleotide sequence ID" value="NZ_CP036313.1"/>
</dbReference>
<dbReference type="EMBL" id="CP036313">
    <property type="protein sequence ID" value="QBH12324.1"/>
    <property type="molecule type" value="Genomic_DNA"/>
</dbReference>
<reference evidence="2 3" key="1">
    <citation type="submission" date="2018-06" db="EMBL/GenBank/DDBJ databases">
        <title>Complete Genome Sequence of Desulfobacter hydrogenophilus (DSM3380).</title>
        <authorList>
            <person name="Marietou A."/>
            <person name="Schreiber L."/>
            <person name="Marshall I."/>
            <person name="Jorgensen B."/>
        </authorList>
    </citation>
    <scope>NUCLEOTIDE SEQUENCE [LARGE SCALE GENOMIC DNA]</scope>
    <source>
        <strain evidence="2 3">DSM 3380</strain>
    </source>
</reference>
<evidence type="ECO:0000313" key="3">
    <source>
        <dbReference type="Proteomes" id="UP000248798"/>
    </source>
</evidence>
<dbReference type="AlphaFoldDB" id="A0A328FGD4"/>
<dbReference type="Proteomes" id="UP000293902">
    <property type="component" value="Chromosome"/>
</dbReference>